<comment type="caution">
    <text evidence="2">The sequence shown here is derived from an EMBL/GenBank/DDBJ whole genome shotgun (WGS) entry which is preliminary data.</text>
</comment>
<sequence>MLSTMSRDSARAEWRNNRRRLRQRKVWFLYSLLIAIRLAVHQSDYRPVLSTLFALGLTILSAYSAHWTQPLDRALVRRPDAQGLGSELGTDLS</sequence>
<keyword evidence="3" id="KW-1185">Reference proteome</keyword>
<organism evidence="2 3">
    <name type="scientific">Streptacidiphilus pinicola</name>
    <dbReference type="NCBI Taxonomy" id="2219663"/>
    <lineage>
        <taxon>Bacteria</taxon>
        <taxon>Bacillati</taxon>
        <taxon>Actinomycetota</taxon>
        <taxon>Actinomycetes</taxon>
        <taxon>Kitasatosporales</taxon>
        <taxon>Streptomycetaceae</taxon>
        <taxon>Streptacidiphilus</taxon>
    </lineage>
</organism>
<keyword evidence="1" id="KW-1133">Transmembrane helix</keyword>
<keyword evidence="1" id="KW-0472">Membrane</keyword>
<evidence type="ECO:0000313" key="3">
    <source>
        <dbReference type="Proteomes" id="UP000248889"/>
    </source>
</evidence>
<dbReference type="AlphaFoldDB" id="A0A2X0I738"/>
<dbReference type="EMBL" id="QKYN01000198">
    <property type="protein sequence ID" value="RAG80774.1"/>
    <property type="molecule type" value="Genomic_DNA"/>
</dbReference>
<keyword evidence="1" id="KW-0812">Transmembrane</keyword>
<reference evidence="2 3" key="1">
    <citation type="submission" date="2018-06" db="EMBL/GenBank/DDBJ databases">
        <title>Streptacidiphilus pinicola sp. nov., isolated from pine grove soil.</title>
        <authorList>
            <person name="Roh S.G."/>
            <person name="Park S."/>
            <person name="Kim M.-K."/>
            <person name="Yun B.-R."/>
            <person name="Park J."/>
            <person name="Kim M.J."/>
            <person name="Kim Y.S."/>
            <person name="Kim S.B."/>
        </authorList>
    </citation>
    <scope>NUCLEOTIDE SEQUENCE [LARGE SCALE GENOMIC DNA]</scope>
    <source>
        <strain evidence="2 3">MMS16-CNU450</strain>
    </source>
</reference>
<gene>
    <name evidence="2" type="ORF">DN069_36320</name>
</gene>
<evidence type="ECO:0000256" key="1">
    <source>
        <dbReference type="SAM" id="Phobius"/>
    </source>
</evidence>
<protein>
    <submittedName>
        <fullName evidence="2">Uncharacterized protein</fullName>
    </submittedName>
</protein>
<accession>A0A2X0I738</accession>
<evidence type="ECO:0000313" key="2">
    <source>
        <dbReference type="EMBL" id="RAG80774.1"/>
    </source>
</evidence>
<feature type="transmembrane region" description="Helical" evidence="1">
    <location>
        <begin position="49"/>
        <end position="68"/>
    </location>
</feature>
<dbReference type="Proteomes" id="UP000248889">
    <property type="component" value="Unassembled WGS sequence"/>
</dbReference>
<name>A0A2X0I738_9ACTN</name>
<proteinExistence type="predicted"/>